<dbReference type="AlphaFoldDB" id="A0A7Z0HY29"/>
<accession>A0A7Z0HY29</accession>
<proteinExistence type="predicted"/>
<reference evidence="1 2" key="1">
    <citation type="journal article" date="2000" name="Arch. Microbiol.">
        <title>Rhodobaca bogoriensis gen. nov. and sp. nov., an alkaliphilic purple nonsulfur bacterium from African Rift Valley soda lakes.</title>
        <authorList>
            <person name="Milford A.D."/>
            <person name="Achenbach L.A."/>
            <person name="Jung D.O."/>
            <person name="Madigan M.T."/>
        </authorList>
    </citation>
    <scope>NUCLEOTIDE SEQUENCE [LARGE SCALE GENOMIC DNA]</scope>
    <source>
        <strain evidence="1 2">2376</strain>
    </source>
</reference>
<protein>
    <submittedName>
        <fullName evidence="1">Uncharacterized protein</fullName>
    </submittedName>
</protein>
<name>A0A7Z0HY29_9RHOB</name>
<sequence>MAIRVVFRDGDHVPAFPVEAGGQTLVMVPFAKDDVEDLHVVATACSLMVPGEDQVRELSLELLIYDPATGGTYTYSLHEALERLPADVWLPFCLATSFAVRKLLSLEKLETFHIYTQAYRHDSQLAAMLSVVANTVQQEYKLLSVDEYLGSVLWIGTLKNEREASDDSP</sequence>
<dbReference type="EMBL" id="JACBXS010000008">
    <property type="protein sequence ID" value="NYS24416.1"/>
    <property type="molecule type" value="Genomic_DNA"/>
</dbReference>
<dbReference type="Proteomes" id="UP000529417">
    <property type="component" value="Unassembled WGS sequence"/>
</dbReference>
<comment type="caution">
    <text evidence="1">The sequence shown here is derived from an EMBL/GenBank/DDBJ whole genome shotgun (WGS) entry which is preliminary data.</text>
</comment>
<organism evidence="1 2">
    <name type="scientific">Rhabdonatronobacter sediminivivens</name>
    <dbReference type="NCBI Taxonomy" id="2743469"/>
    <lineage>
        <taxon>Bacteria</taxon>
        <taxon>Pseudomonadati</taxon>
        <taxon>Pseudomonadota</taxon>
        <taxon>Alphaproteobacteria</taxon>
        <taxon>Rhodobacterales</taxon>
        <taxon>Paracoccaceae</taxon>
        <taxon>Rhabdonatronobacter</taxon>
    </lineage>
</organism>
<gene>
    <name evidence="1" type="ORF">HUK65_05375</name>
</gene>
<dbReference type="RefSeq" id="WP_179905120.1">
    <property type="nucleotide sequence ID" value="NZ_JACBXS010000008.1"/>
</dbReference>
<evidence type="ECO:0000313" key="1">
    <source>
        <dbReference type="EMBL" id="NYS24416.1"/>
    </source>
</evidence>
<evidence type="ECO:0000313" key="2">
    <source>
        <dbReference type="Proteomes" id="UP000529417"/>
    </source>
</evidence>
<keyword evidence="2" id="KW-1185">Reference proteome</keyword>